<feature type="compositionally biased region" description="Low complexity" evidence="5">
    <location>
        <begin position="1017"/>
        <end position="1035"/>
    </location>
</feature>
<feature type="domain" description="WAC" evidence="6">
    <location>
        <begin position="26"/>
        <end position="166"/>
    </location>
</feature>
<dbReference type="InterPro" id="IPR013136">
    <property type="entry name" value="WSTF_Acf1_Cbp146"/>
</dbReference>
<dbReference type="STRING" id="133385.A0A2T9YG52"/>
<evidence type="ECO:0000256" key="5">
    <source>
        <dbReference type="SAM" id="MobiDB-lite"/>
    </source>
</evidence>
<evidence type="ECO:0000313" key="7">
    <source>
        <dbReference type="EMBL" id="PVU91289.1"/>
    </source>
</evidence>
<dbReference type="PROSITE" id="PS51136">
    <property type="entry name" value="WAC"/>
    <property type="match status" value="1"/>
</dbReference>
<accession>A0A2T9YG52</accession>
<name>A0A2T9YG52_9FUNG</name>
<protein>
    <recommendedName>
        <fullName evidence="6">WAC domain-containing protein</fullName>
    </recommendedName>
</protein>
<dbReference type="GO" id="GO:0031509">
    <property type="term" value="P:subtelomeric heterochromatin formation"/>
    <property type="evidence" value="ECO:0007669"/>
    <property type="project" value="TreeGrafter"/>
</dbReference>
<dbReference type="OrthoDB" id="332390at2759"/>
<dbReference type="PANTHER" id="PTHR32075">
    <property type="entry name" value="ISWI CHROMATIN-REMODELING COMPLEX SUBUNIT YPL216W-RELATED"/>
    <property type="match status" value="1"/>
</dbReference>
<dbReference type="AlphaFoldDB" id="A0A2T9YG52"/>
<feature type="region of interest" description="Disordered" evidence="5">
    <location>
        <begin position="144"/>
        <end position="165"/>
    </location>
</feature>
<dbReference type="PANTHER" id="PTHR32075:SF6">
    <property type="entry name" value="ISWI CHROMATIN-REMODELING COMPLEX SUBUNIT YPL216W-RELATED"/>
    <property type="match status" value="1"/>
</dbReference>
<sequence length="1060" mass="121938">MPLLNNKKIEFSKPPKFEEAKAKGKTEFWCIRFTNELFLNYEEYLKKLHIYRQPIWESEATGKGNLTYEEALDSEKNLATKAGVLVYSPFLTRAFLLQILKPASFYSGSFDELLEAIVWANINGSNKVKCIICKQNKKTDAAVNDSKKSSKDRLSAKKQSNLSNQKSLVSSNIDDKISNDSENIDYIIRAFDTKSNKLGENKIVSSENIFRPKEINSKKAIRFLMKLCTYRDRTSNTIIVKKFIRDEFKIKVAQNIKFKEADSTDNQNLKDLLLTADKNLNDLIHSKASKKKTSQQSTLVLAPRKNLNDNLNDSKIHTANKLFPFIKINKPTTPTNKPKSENFELLKLMLSDIKKFPVDDLILLQYQYLIEHKSLLYMIDQKWDELYKCKDQEKKIKDSTSTQFKKQLKLTSSGALKLAEIPSNDIQKLDLKTEPSELTNSESAILHWPMPQYLWKVSPNLSEITLQTFLFLSWYVKPLQINGFTLDQYEVSLGHGLFFNSDFIDNENKLGLSTVIPDCSLFVGCITSLLNLIIKDRVDKGPSNDIFLSREEMFEEKYSNEFDFFNILLQEDIYEEVEVLDDAEDCDTNKSSDNHNNFSEVDDEGIIKIEDDNTNQLAKSSILRKELAEASRELKQIEEERMNLEKEFNQNQNETIMSNDKPTICNDKSVDPSETVSNFFDKSRYLKTRATDNTNDFDREKSKLNKRELSIQKQQASLEKSLQRCQISGLVPIGQDRFGTKYYYIDGIGAGLSNLTSRLWAVPTNSYFINLKKGKSFKAKGLEKSILPDFVYRSAILNMGLKIATDVIGNGEKNINSINTISFNKTSKFENKKKTTNEWLCYSNNAELDALMLWLDPRGNNEYQLLENLKEIYPKLSLAMKKRIRSFEKEKENYKKFSDALTELTNSPDSEHFLEENLNNNFFRLSNTGDFCSYSIFSMFSEPAEIYKENSDFTANGCKYNNDFKESIKTVYGDVHSPSILSEPNLQDDNSQSTNLANINTNNPCFNGKSNSKETEYSSSSDSNNSNTTDKNTSKIIGLRTRNRFRNKKLVFIESYMQYH</sequence>
<dbReference type="InterPro" id="IPR028941">
    <property type="entry name" value="WHIM2_dom"/>
</dbReference>
<feature type="coiled-coil region" evidence="4">
    <location>
        <begin position="620"/>
        <end position="654"/>
    </location>
</feature>
<dbReference type="Proteomes" id="UP000245383">
    <property type="component" value="Unassembled WGS sequence"/>
</dbReference>
<keyword evidence="2 3" id="KW-0539">Nucleus</keyword>
<keyword evidence="8" id="KW-1185">Reference proteome</keyword>
<reference evidence="7 8" key="1">
    <citation type="journal article" date="2018" name="MBio">
        <title>Comparative Genomics Reveals the Core Gene Toolbox for the Fungus-Insect Symbiosis.</title>
        <authorList>
            <person name="Wang Y."/>
            <person name="Stata M."/>
            <person name="Wang W."/>
            <person name="Stajich J.E."/>
            <person name="White M.M."/>
            <person name="Moncalvo J.M."/>
        </authorList>
    </citation>
    <scope>NUCLEOTIDE SEQUENCE [LARGE SCALE GENOMIC DNA]</scope>
    <source>
        <strain evidence="7 8">SWE-8-4</strain>
    </source>
</reference>
<evidence type="ECO:0000259" key="6">
    <source>
        <dbReference type="PROSITE" id="PS51136"/>
    </source>
</evidence>
<feature type="compositionally biased region" description="Basic and acidic residues" evidence="5">
    <location>
        <begin position="144"/>
        <end position="155"/>
    </location>
</feature>
<keyword evidence="4" id="KW-0175">Coiled coil</keyword>
<dbReference type="GO" id="GO:0005634">
    <property type="term" value="C:nucleus"/>
    <property type="evidence" value="ECO:0007669"/>
    <property type="project" value="UniProtKB-SubCell"/>
</dbReference>
<evidence type="ECO:0000256" key="3">
    <source>
        <dbReference type="PROSITE-ProRule" id="PRU00475"/>
    </source>
</evidence>
<evidence type="ECO:0000313" key="8">
    <source>
        <dbReference type="Proteomes" id="UP000245383"/>
    </source>
</evidence>
<gene>
    <name evidence="7" type="ORF">BB561_004488</name>
</gene>
<evidence type="ECO:0000256" key="2">
    <source>
        <dbReference type="ARBA" id="ARBA00023242"/>
    </source>
</evidence>
<dbReference type="Pfam" id="PF10537">
    <property type="entry name" value="WAC_Acf1_DNA_bd"/>
    <property type="match status" value="1"/>
</dbReference>
<evidence type="ECO:0000256" key="1">
    <source>
        <dbReference type="ARBA" id="ARBA00004123"/>
    </source>
</evidence>
<proteinExistence type="predicted"/>
<comment type="subcellular location">
    <subcellularLocation>
        <location evidence="1 3">Nucleus</location>
    </subcellularLocation>
</comment>
<dbReference type="EMBL" id="MBFR01000210">
    <property type="protein sequence ID" value="PVU91289.1"/>
    <property type="molecule type" value="Genomic_DNA"/>
</dbReference>
<dbReference type="Pfam" id="PF15613">
    <property type="entry name" value="WSD"/>
    <property type="match status" value="1"/>
</dbReference>
<evidence type="ECO:0000256" key="4">
    <source>
        <dbReference type="SAM" id="Coils"/>
    </source>
</evidence>
<organism evidence="7 8">
    <name type="scientific">Smittium simulii</name>
    <dbReference type="NCBI Taxonomy" id="133385"/>
    <lineage>
        <taxon>Eukaryota</taxon>
        <taxon>Fungi</taxon>
        <taxon>Fungi incertae sedis</taxon>
        <taxon>Zoopagomycota</taxon>
        <taxon>Kickxellomycotina</taxon>
        <taxon>Harpellomycetes</taxon>
        <taxon>Harpellales</taxon>
        <taxon>Legeriomycetaceae</taxon>
        <taxon>Smittium</taxon>
    </lineage>
</organism>
<feature type="region of interest" description="Disordered" evidence="5">
    <location>
        <begin position="980"/>
        <end position="1035"/>
    </location>
</feature>
<dbReference type="GO" id="GO:0000781">
    <property type="term" value="C:chromosome, telomeric region"/>
    <property type="evidence" value="ECO:0007669"/>
    <property type="project" value="GOC"/>
</dbReference>
<comment type="caution">
    <text evidence="7">The sequence shown here is derived from an EMBL/GenBank/DDBJ whole genome shotgun (WGS) entry which is preliminary data.</text>
</comment>
<feature type="compositionally biased region" description="Polar residues" evidence="5">
    <location>
        <begin position="980"/>
        <end position="1005"/>
    </location>
</feature>